<dbReference type="Proteomes" id="UP000006898">
    <property type="component" value="Chromosome"/>
</dbReference>
<dbReference type="KEGG" id="mox:DAMO_2719"/>
<name>D5MKH0_METO1</name>
<dbReference type="EMBL" id="FP565575">
    <property type="protein sequence ID" value="CBE69792.1"/>
    <property type="molecule type" value="Genomic_DNA"/>
</dbReference>
<protein>
    <submittedName>
        <fullName evidence="1">Uncharacterized protein</fullName>
    </submittedName>
</protein>
<proteinExistence type="predicted"/>
<dbReference type="STRING" id="671143.DAMO_2719"/>
<evidence type="ECO:0000313" key="2">
    <source>
        <dbReference type="Proteomes" id="UP000006898"/>
    </source>
</evidence>
<accession>D5MKH0</accession>
<sequence length="38" mass="4039">MAEVTPMSLFRPQIPPVSPPRGGVDCNVLDGIIGTIYP</sequence>
<organism evidence="1 2">
    <name type="scientific">Methylomirabilis oxygeniifera</name>
    <dbReference type="NCBI Taxonomy" id="671143"/>
    <lineage>
        <taxon>Bacteria</taxon>
        <taxon>Candidatus Methylomirabilota</taxon>
        <taxon>Candidatus Methylomirabilia</taxon>
        <taxon>Candidatus Methylomirabilales</taxon>
        <taxon>Candidatus Methylomirabilaceae</taxon>
        <taxon>Candidatus Methylomirabilis</taxon>
    </lineage>
</organism>
<dbReference type="AlphaFoldDB" id="D5MKH0"/>
<gene>
    <name evidence="1" type="ORF">DAMO_2719</name>
</gene>
<reference evidence="1 2" key="1">
    <citation type="journal article" date="2010" name="Nature">
        <title>Nitrite-driven anaerobic methane oxidation by oxygenic bacteria.</title>
        <authorList>
            <person name="Ettwig K.F."/>
            <person name="Butler M.K."/>
            <person name="Le Paslier D."/>
            <person name="Pelletier E."/>
            <person name="Mangenot S."/>
            <person name="Kuypers M.M.M."/>
            <person name="Schreiber F."/>
            <person name="Dutilh B.E."/>
            <person name="Zedelius J."/>
            <person name="de Beer D."/>
            <person name="Gloerich J."/>
            <person name="Wessels H.J.C.T."/>
            <person name="van Allen T."/>
            <person name="Luesken F."/>
            <person name="Wu M."/>
            <person name="van de Pas-Schoonen K.T."/>
            <person name="Op den Camp H.J.M."/>
            <person name="Janssen-Megens E.M."/>
            <person name="Francoijs K-J."/>
            <person name="Stunnenberg H."/>
            <person name="Weissenbach J."/>
            <person name="Jetten M.S.M."/>
            <person name="Strous M."/>
        </authorList>
    </citation>
    <scope>NUCLEOTIDE SEQUENCE [LARGE SCALE GENOMIC DNA]</scope>
</reference>
<evidence type="ECO:0000313" key="1">
    <source>
        <dbReference type="EMBL" id="CBE69792.1"/>
    </source>
</evidence>
<dbReference type="HOGENOM" id="CLU_3326079_0_0_0"/>